<evidence type="ECO:0000256" key="1">
    <source>
        <dbReference type="ARBA" id="ARBA00004167"/>
    </source>
</evidence>
<dbReference type="SUPFAM" id="SSF117892">
    <property type="entry name" value="Band 7/SPFH domain"/>
    <property type="match status" value="1"/>
</dbReference>
<protein>
    <recommendedName>
        <fullName evidence="4">Band 7 domain-containing protein</fullName>
    </recommendedName>
</protein>
<dbReference type="InterPro" id="IPR036013">
    <property type="entry name" value="Band_7/SPFH_dom_sf"/>
</dbReference>
<evidence type="ECO:0000313" key="5">
    <source>
        <dbReference type="EMBL" id="GGF93929.1"/>
    </source>
</evidence>
<reference evidence="5" key="2">
    <citation type="submission" date="2020-09" db="EMBL/GenBank/DDBJ databases">
        <authorList>
            <person name="Sun Q."/>
            <person name="Zhou Y."/>
        </authorList>
    </citation>
    <scope>NUCLEOTIDE SEQUENCE</scope>
    <source>
        <strain evidence="5">CGMCC 1.12181</strain>
    </source>
</reference>
<dbReference type="GO" id="GO:0016020">
    <property type="term" value="C:membrane"/>
    <property type="evidence" value="ECO:0007669"/>
    <property type="project" value="UniProtKB-SubCell"/>
</dbReference>
<dbReference type="AlphaFoldDB" id="A0A917FPT1"/>
<organism evidence="5 6">
    <name type="scientific">Marinicella pacifica</name>
    <dbReference type="NCBI Taxonomy" id="1171543"/>
    <lineage>
        <taxon>Bacteria</taxon>
        <taxon>Pseudomonadati</taxon>
        <taxon>Pseudomonadota</taxon>
        <taxon>Gammaproteobacteria</taxon>
        <taxon>Lysobacterales</taxon>
        <taxon>Marinicellaceae</taxon>
        <taxon>Marinicella</taxon>
    </lineage>
</organism>
<keyword evidence="3" id="KW-0812">Transmembrane</keyword>
<evidence type="ECO:0000259" key="4">
    <source>
        <dbReference type="SMART" id="SM00244"/>
    </source>
</evidence>
<feature type="transmembrane region" description="Helical" evidence="3">
    <location>
        <begin position="7"/>
        <end position="28"/>
    </location>
</feature>
<feature type="domain" description="Band 7" evidence="4">
    <location>
        <begin position="25"/>
        <end position="191"/>
    </location>
</feature>
<gene>
    <name evidence="5" type="ORF">GCM10011365_13990</name>
</gene>
<comment type="subcellular location">
    <subcellularLocation>
        <location evidence="1">Membrane</location>
        <topology evidence="1">Single-pass membrane protein</topology>
    </subcellularLocation>
</comment>
<dbReference type="PANTHER" id="PTHR42911">
    <property type="entry name" value="MODULATOR OF FTSH PROTEASE HFLC"/>
    <property type="match status" value="1"/>
</dbReference>
<keyword evidence="3" id="KW-0472">Membrane</keyword>
<evidence type="ECO:0000256" key="2">
    <source>
        <dbReference type="SAM" id="Coils"/>
    </source>
</evidence>
<keyword evidence="3" id="KW-1133">Transmembrane helix</keyword>
<dbReference type="Proteomes" id="UP000605253">
    <property type="component" value="Unassembled WGS sequence"/>
</dbReference>
<dbReference type="Pfam" id="PF01145">
    <property type="entry name" value="Band_7"/>
    <property type="match status" value="1"/>
</dbReference>
<evidence type="ECO:0000256" key="3">
    <source>
        <dbReference type="SAM" id="Phobius"/>
    </source>
</evidence>
<reference evidence="5" key="1">
    <citation type="journal article" date="2014" name="Int. J. Syst. Evol. Microbiol.">
        <title>Complete genome sequence of Corynebacterium casei LMG S-19264T (=DSM 44701T), isolated from a smear-ripened cheese.</title>
        <authorList>
            <consortium name="US DOE Joint Genome Institute (JGI-PGF)"/>
            <person name="Walter F."/>
            <person name="Albersmeier A."/>
            <person name="Kalinowski J."/>
            <person name="Ruckert C."/>
        </authorList>
    </citation>
    <scope>NUCLEOTIDE SEQUENCE</scope>
    <source>
        <strain evidence="5">CGMCC 1.12181</strain>
    </source>
</reference>
<evidence type="ECO:0000313" key="6">
    <source>
        <dbReference type="Proteomes" id="UP000605253"/>
    </source>
</evidence>
<dbReference type="InterPro" id="IPR000163">
    <property type="entry name" value="Prohibitin"/>
</dbReference>
<comment type="caution">
    <text evidence="5">The sequence shown here is derived from an EMBL/GenBank/DDBJ whole genome shotgun (WGS) entry which is preliminary data.</text>
</comment>
<dbReference type="RefSeq" id="WP_188365000.1">
    <property type="nucleotide sequence ID" value="NZ_BAABJF010000002.1"/>
</dbReference>
<dbReference type="InterPro" id="IPR001107">
    <property type="entry name" value="Band_7"/>
</dbReference>
<dbReference type="PANTHER" id="PTHR42911:SF1">
    <property type="entry name" value="MODULATOR OF FTSH PROTEASE HFLC"/>
    <property type="match status" value="1"/>
</dbReference>
<dbReference type="CDD" id="cd03401">
    <property type="entry name" value="SPFH_prohibitin"/>
    <property type="match status" value="1"/>
</dbReference>
<name>A0A917FPT1_9GAMM</name>
<keyword evidence="6" id="KW-1185">Reference proteome</keyword>
<sequence length="296" mass="33323">MNQQIPVAKVIVGVVFIVIVLVASRFWVSVPAGHVAAATLFGEVQKETYPEGLNIPVNPLLKFHEFDVREKTHFESAQVPSQDQLQTKIDVSVQYRLNGAMANMILKETGSIDNMLEVQLKPKLRSLLREQGKSIERAEDFFQESTQERLQTDLTNDLAEYLAPKGIEVSAVLIRDISLPPFITKAIEAKKEREQEVEKQKAELERYKTEQQQLIAAAEAQRQAAEEEATKRRLLADAQAYEIEKINTAIGNNPNYVKLQALEALKSISKDPASKIYFIDSDSPQPLPLMHLSDDK</sequence>
<proteinExistence type="predicted"/>
<dbReference type="SMART" id="SM00244">
    <property type="entry name" value="PHB"/>
    <property type="match status" value="1"/>
</dbReference>
<accession>A0A917FPT1</accession>
<dbReference type="Gene3D" id="3.30.479.30">
    <property type="entry name" value="Band 7 domain"/>
    <property type="match status" value="1"/>
</dbReference>
<keyword evidence="2" id="KW-0175">Coiled coil</keyword>
<dbReference type="EMBL" id="BMEO01000005">
    <property type="protein sequence ID" value="GGF93929.1"/>
    <property type="molecule type" value="Genomic_DNA"/>
</dbReference>
<feature type="coiled-coil region" evidence="2">
    <location>
        <begin position="183"/>
        <end position="244"/>
    </location>
</feature>